<dbReference type="Pfam" id="PF17783">
    <property type="entry name" value="WHD_CvfB"/>
    <property type="match status" value="1"/>
</dbReference>
<gene>
    <name evidence="4" type="ORF">ACFSKP_18765</name>
</gene>
<feature type="domain" description="Conserved virulence factor B first S1" evidence="2">
    <location>
        <begin position="4"/>
        <end position="61"/>
    </location>
</feature>
<keyword evidence="5" id="KW-1185">Reference proteome</keyword>
<proteinExistence type="inferred from homology"/>
<comment type="caution">
    <text evidence="4">The sequence shown here is derived from an EMBL/GenBank/DDBJ whole genome shotgun (WGS) entry which is preliminary data.</text>
</comment>
<evidence type="ECO:0000259" key="2">
    <source>
        <dbReference type="Pfam" id="PF13509"/>
    </source>
</evidence>
<dbReference type="Gene3D" id="1.10.10.10">
    <property type="entry name" value="Winged helix-like DNA-binding domain superfamily/Winged helix DNA-binding domain"/>
    <property type="match status" value="1"/>
</dbReference>
<evidence type="ECO:0000313" key="5">
    <source>
        <dbReference type="Proteomes" id="UP001597374"/>
    </source>
</evidence>
<comment type="similarity">
    <text evidence="1">Belongs to the CvfB family.</text>
</comment>
<name>A0ABW5D346_9BACT</name>
<dbReference type="Pfam" id="PF13509">
    <property type="entry name" value="S1_2"/>
    <property type="match status" value="1"/>
</dbReference>
<evidence type="ECO:0000256" key="1">
    <source>
        <dbReference type="PIRNR" id="PIRNR012524"/>
    </source>
</evidence>
<sequence length="283" mass="32017">MVDLGNYNELEIAREVDFGVYLTSEDGDILLPAKYVPEGARVGDFVRVFVYRDSEDRVIATNLKPYATVREFACLTCTDSAPFGAFLDWGLEKDLFVPLHNQKDKMRPGHIYCVYIYLDETTDRIVATSKLGKYLHNENIELTEGQEVDLMVAGFTEIGIKVIIDNRYMGILYKNEVFREVRLGDKLKGFIKMIRPDNKIDVTLHRSGGGVNEMGEAADKVLRVLEQAKGYLPLSDSSSPDEIYRVMGMSKKNFKRAIGTLYKAGKIQIAEDHILLNTPEDEV</sequence>
<reference evidence="5" key="1">
    <citation type="journal article" date="2019" name="Int. J. Syst. Evol. Microbiol.">
        <title>The Global Catalogue of Microorganisms (GCM) 10K type strain sequencing project: providing services to taxonomists for standard genome sequencing and annotation.</title>
        <authorList>
            <consortium name="The Broad Institute Genomics Platform"/>
            <consortium name="The Broad Institute Genome Sequencing Center for Infectious Disease"/>
            <person name="Wu L."/>
            <person name="Ma J."/>
        </authorList>
    </citation>
    <scope>NUCLEOTIDE SEQUENCE [LARGE SCALE GENOMIC DNA]</scope>
    <source>
        <strain evidence="5">CGMCC 4.1782</strain>
    </source>
</reference>
<dbReference type="InterPro" id="IPR014464">
    <property type="entry name" value="CvfB_fam"/>
</dbReference>
<evidence type="ECO:0000313" key="4">
    <source>
        <dbReference type="EMBL" id="MFD2248317.1"/>
    </source>
</evidence>
<organism evidence="4 5">
    <name type="scientific">Pontibacter ruber</name>
    <dbReference type="NCBI Taxonomy" id="1343895"/>
    <lineage>
        <taxon>Bacteria</taxon>
        <taxon>Pseudomonadati</taxon>
        <taxon>Bacteroidota</taxon>
        <taxon>Cytophagia</taxon>
        <taxon>Cytophagales</taxon>
        <taxon>Hymenobacteraceae</taxon>
        <taxon>Pontibacter</taxon>
    </lineage>
</organism>
<dbReference type="InterPro" id="IPR039566">
    <property type="entry name" value="CvfB_S1_st"/>
</dbReference>
<dbReference type="Proteomes" id="UP001597374">
    <property type="component" value="Unassembled WGS sequence"/>
</dbReference>
<dbReference type="RefSeq" id="WP_250431754.1">
    <property type="nucleotide sequence ID" value="NZ_JALPRR010000004.1"/>
</dbReference>
<dbReference type="PANTHER" id="PTHR37296:SF1">
    <property type="entry name" value="CONSERVED VIRULENCE FACTOR B"/>
    <property type="match status" value="1"/>
</dbReference>
<feature type="domain" description="Conserved virulence factor B-like winged helix" evidence="3">
    <location>
        <begin position="219"/>
        <end position="276"/>
    </location>
</feature>
<dbReference type="EMBL" id="JBHUIM010000003">
    <property type="protein sequence ID" value="MFD2248317.1"/>
    <property type="molecule type" value="Genomic_DNA"/>
</dbReference>
<accession>A0ABW5D346</accession>
<dbReference type="InterPro" id="IPR040764">
    <property type="entry name" value="CvfB_WH"/>
</dbReference>
<dbReference type="InterPro" id="IPR036388">
    <property type="entry name" value="WH-like_DNA-bd_sf"/>
</dbReference>
<evidence type="ECO:0000259" key="3">
    <source>
        <dbReference type="Pfam" id="PF17783"/>
    </source>
</evidence>
<protein>
    <submittedName>
        <fullName evidence="4">S1 RNA-binding domain-containing protein</fullName>
    </submittedName>
</protein>
<dbReference type="PANTHER" id="PTHR37296">
    <property type="entry name" value="CONSERVED VIRULENCE FACTOR B"/>
    <property type="match status" value="1"/>
</dbReference>
<dbReference type="Gene3D" id="2.40.50.140">
    <property type="entry name" value="Nucleic acid-binding proteins"/>
    <property type="match status" value="2"/>
</dbReference>
<dbReference type="PIRSF" id="PIRSF012524">
    <property type="entry name" value="YitL_S1"/>
    <property type="match status" value="1"/>
</dbReference>
<dbReference type="InterPro" id="IPR012340">
    <property type="entry name" value="NA-bd_OB-fold"/>
</dbReference>